<dbReference type="InterPro" id="IPR018060">
    <property type="entry name" value="HTH_AraC"/>
</dbReference>
<keyword evidence="1" id="KW-0805">Transcription regulation</keyword>
<gene>
    <name evidence="5" type="ORF">J2S42_000643</name>
</gene>
<organism evidence="5 6">
    <name type="scientific">Catenuloplanes indicus</name>
    <dbReference type="NCBI Taxonomy" id="137267"/>
    <lineage>
        <taxon>Bacteria</taxon>
        <taxon>Bacillati</taxon>
        <taxon>Actinomycetota</taxon>
        <taxon>Actinomycetes</taxon>
        <taxon>Micromonosporales</taxon>
        <taxon>Micromonosporaceae</taxon>
        <taxon>Catenuloplanes</taxon>
    </lineage>
</organism>
<dbReference type="PANTHER" id="PTHR43436:SF1">
    <property type="entry name" value="TRANSCRIPTIONAL REGULATORY PROTEIN"/>
    <property type="match status" value="1"/>
</dbReference>
<dbReference type="InterPro" id="IPR009057">
    <property type="entry name" value="Homeodomain-like_sf"/>
</dbReference>
<dbReference type="GO" id="GO:0043565">
    <property type="term" value="F:sequence-specific DNA binding"/>
    <property type="evidence" value="ECO:0007669"/>
    <property type="project" value="InterPro"/>
</dbReference>
<dbReference type="Gene3D" id="1.10.10.60">
    <property type="entry name" value="Homeodomain-like"/>
    <property type="match status" value="1"/>
</dbReference>
<dbReference type="Proteomes" id="UP001240236">
    <property type="component" value="Unassembled WGS sequence"/>
</dbReference>
<evidence type="ECO:0000259" key="4">
    <source>
        <dbReference type="PROSITE" id="PS01124"/>
    </source>
</evidence>
<evidence type="ECO:0000256" key="2">
    <source>
        <dbReference type="ARBA" id="ARBA00023125"/>
    </source>
</evidence>
<name>A0AAE3VVB2_9ACTN</name>
<keyword evidence="2 5" id="KW-0238">DNA-binding</keyword>
<feature type="domain" description="HTH araC/xylS-type" evidence="4">
    <location>
        <begin position="181"/>
        <end position="279"/>
    </location>
</feature>
<protein>
    <submittedName>
        <fullName evidence="5">AraC-like DNA-binding protein</fullName>
    </submittedName>
</protein>
<dbReference type="Pfam" id="PF12833">
    <property type="entry name" value="HTH_18"/>
    <property type="match status" value="1"/>
</dbReference>
<dbReference type="Pfam" id="PF06719">
    <property type="entry name" value="AraC_N"/>
    <property type="match status" value="1"/>
</dbReference>
<dbReference type="SMART" id="SM00342">
    <property type="entry name" value="HTH_ARAC"/>
    <property type="match status" value="1"/>
</dbReference>
<dbReference type="PANTHER" id="PTHR43436">
    <property type="entry name" value="ARAC-FAMILY TRANSCRIPTIONAL REGULATOR"/>
    <property type="match status" value="1"/>
</dbReference>
<evidence type="ECO:0000313" key="5">
    <source>
        <dbReference type="EMBL" id="MDQ0363974.1"/>
    </source>
</evidence>
<dbReference type="InterPro" id="IPR009594">
    <property type="entry name" value="Tscrpt_reg_HTH_AraC_N"/>
</dbReference>
<dbReference type="EMBL" id="JAUSUZ010000001">
    <property type="protein sequence ID" value="MDQ0363974.1"/>
    <property type="molecule type" value="Genomic_DNA"/>
</dbReference>
<dbReference type="SUPFAM" id="SSF46689">
    <property type="entry name" value="Homeodomain-like"/>
    <property type="match status" value="2"/>
</dbReference>
<dbReference type="AlphaFoldDB" id="A0AAE3VVB2"/>
<accession>A0AAE3VVB2</accession>
<evidence type="ECO:0000256" key="1">
    <source>
        <dbReference type="ARBA" id="ARBA00023015"/>
    </source>
</evidence>
<dbReference type="PROSITE" id="PS01124">
    <property type="entry name" value="HTH_ARAC_FAMILY_2"/>
    <property type="match status" value="1"/>
</dbReference>
<keyword evidence="6" id="KW-1185">Reference proteome</keyword>
<sequence length="291" mass="32181">MDALAQLCDLIPRLKALAPRGSWLPGCVLLASQDVGAPACTRVEPMLILVAAGQKRTMLAGSDLRYGDGEYLIYSMDLTVTGQITRADPFLAVGLTLRPDLVAELTPEAEPFIGPAMGVAKAGEDLLDAVLRLLRLVERPRDFPVLSPGLEREIHWRLLTGPLGALVRQVGRADDRFALVRRAARWIENRYDQPIRAGDLARHIDVSVPTLNRHFREVTTMSPVQYQKQLRLQRARILLAAAPDDIAATAHAVGYESPSQFSREYRRLFGLSPSEDARRQASLSPEPPPFH</sequence>
<comment type="caution">
    <text evidence="5">The sequence shown here is derived from an EMBL/GenBank/DDBJ whole genome shotgun (WGS) entry which is preliminary data.</text>
</comment>
<dbReference type="PROSITE" id="PS00041">
    <property type="entry name" value="HTH_ARAC_FAMILY_1"/>
    <property type="match status" value="1"/>
</dbReference>
<dbReference type="RefSeq" id="WP_307235015.1">
    <property type="nucleotide sequence ID" value="NZ_JAUSUZ010000001.1"/>
</dbReference>
<reference evidence="5 6" key="1">
    <citation type="submission" date="2023-07" db="EMBL/GenBank/DDBJ databases">
        <title>Sequencing the genomes of 1000 actinobacteria strains.</title>
        <authorList>
            <person name="Klenk H.-P."/>
        </authorList>
    </citation>
    <scope>NUCLEOTIDE SEQUENCE [LARGE SCALE GENOMIC DNA]</scope>
    <source>
        <strain evidence="5 6">DSM 44709</strain>
    </source>
</reference>
<proteinExistence type="predicted"/>
<dbReference type="InterPro" id="IPR018062">
    <property type="entry name" value="HTH_AraC-typ_CS"/>
</dbReference>
<keyword evidence="3" id="KW-0804">Transcription</keyword>
<evidence type="ECO:0000256" key="3">
    <source>
        <dbReference type="ARBA" id="ARBA00023163"/>
    </source>
</evidence>
<dbReference type="GO" id="GO:0003700">
    <property type="term" value="F:DNA-binding transcription factor activity"/>
    <property type="evidence" value="ECO:0007669"/>
    <property type="project" value="InterPro"/>
</dbReference>
<evidence type="ECO:0000313" key="6">
    <source>
        <dbReference type="Proteomes" id="UP001240236"/>
    </source>
</evidence>